<dbReference type="InterPro" id="IPR017441">
    <property type="entry name" value="Protein_kinase_ATP_BS"/>
</dbReference>
<feature type="domain" description="Ig-like" evidence="21">
    <location>
        <begin position="419"/>
        <end position="601"/>
    </location>
</feature>
<evidence type="ECO:0000256" key="14">
    <source>
        <dbReference type="ARBA" id="ARBA00051243"/>
    </source>
</evidence>
<dbReference type="InterPro" id="IPR020635">
    <property type="entry name" value="Tyr_kinase_cat_dom"/>
</dbReference>
<dbReference type="Gene3D" id="2.60.40.10">
    <property type="entry name" value="Immunoglobulins"/>
    <property type="match status" value="2"/>
</dbReference>
<feature type="region of interest" description="Disordered" evidence="17">
    <location>
        <begin position="725"/>
        <end position="744"/>
    </location>
</feature>
<comment type="catalytic activity">
    <reaction evidence="14 16">
        <text>L-tyrosyl-[protein] + ATP = O-phospho-L-tyrosyl-[protein] + ADP + H(+)</text>
        <dbReference type="Rhea" id="RHEA:10596"/>
        <dbReference type="Rhea" id="RHEA-COMP:10136"/>
        <dbReference type="Rhea" id="RHEA-COMP:20101"/>
        <dbReference type="ChEBI" id="CHEBI:15378"/>
        <dbReference type="ChEBI" id="CHEBI:30616"/>
        <dbReference type="ChEBI" id="CHEBI:46858"/>
        <dbReference type="ChEBI" id="CHEBI:61978"/>
        <dbReference type="ChEBI" id="CHEBI:456216"/>
        <dbReference type="EC" id="2.7.10.1"/>
    </reaction>
</comment>
<dbReference type="SMART" id="SM00219">
    <property type="entry name" value="TyrKc"/>
    <property type="match status" value="1"/>
</dbReference>
<dbReference type="PANTHER" id="PTHR24416">
    <property type="entry name" value="TYROSINE-PROTEIN KINASE RECEPTOR"/>
    <property type="match status" value="1"/>
</dbReference>
<dbReference type="GO" id="GO:0007399">
    <property type="term" value="P:nervous system development"/>
    <property type="evidence" value="ECO:0007669"/>
    <property type="project" value="TreeGrafter"/>
</dbReference>
<feature type="signal peptide" evidence="19">
    <location>
        <begin position="1"/>
        <end position="20"/>
    </location>
</feature>
<dbReference type="PROSITE" id="PS00109">
    <property type="entry name" value="PROTEIN_KINASE_TYR"/>
    <property type="match status" value="1"/>
</dbReference>
<evidence type="ECO:0000256" key="15">
    <source>
        <dbReference type="PROSITE-ProRule" id="PRU10141"/>
    </source>
</evidence>
<keyword evidence="11 16" id="KW-0675">Receptor</keyword>
<reference evidence="22" key="1">
    <citation type="journal article" date="2023" name="Mol. Biol. Evol.">
        <title>Third-Generation Sequencing Reveals the Adaptive Role of the Epigenome in Three Deep-Sea Polychaetes.</title>
        <authorList>
            <person name="Perez M."/>
            <person name="Aroh O."/>
            <person name="Sun Y."/>
            <person name="Lan Y."/>
            <person name="Juniper S.K."/>
            <person name="Young C.R."/>
            <person name="Angers B."/>
            <person name="Qian P.Y."/>
        </authorList>
    </citation>
    <scope>NUCLEOTIDE SEQUENCE</scope>
    <source>
        <strain evidence="22">P08H-3</strain>
    </source>
</reference>
<dbReference type="InterPro" id="IPR013783">
    <property type="entry name" value="Ig-like_fold"/>
</dbReference>
<dbReference type="GO" id="GO:0004714">
    <property type="term" value="F:transmembrane receptor protein tyrosine kinase activity"/>
    <property type="evidence" value="ECO:0007669"/>
    <property type="project" value="UniProtKB-EC"/>
</dbReference>
<dbReference type="CDD" id="cd00096">
    <property type="entry name" value="Ig"/>
    <property type="match status" value="2"/>
</dbReference>
<evidence type="ECO:0000313" key="22">
    <source>
        <dbReference type="EMBL" id="KAK2167022.1"/>
    </source>
</evidence>
<dbReference type="Gene3D" id="3.30.200.20">
    <property type="entry name" value="Phosphorylase Kinase, domain 1"/>
    <property type="match status" value="1"/>
</dbReference>
<gene>
    <name evidence="22" type="ORF">LSH36_32g03013</name>
</gene>
<keyword evidence="23" id="KW-1185">Reference proteome</keyword>
<dbReference type="GO" id="GO:0007169">
    <property type="term" value="P:cell surface receptor protein tyrosine kinase signaling pathway"/>
    <property type="evidence" value="ECO:0007669"/>
    <property type="project" value="InterPro"/>
</dbReference>
<dbReference type="InterPro" id="IPR007110">
    <property type="entry name" value="Ig-like_dom"/>
</dbReference>
<proteinExistence type="inferred from homology"/>
<comment type="caution">
    <text evidence="22">The sequence shown here is derived from an EMBL/GenBank/DDBJ whole genome shotgun (WGS) entry which is preliminary data.</text>
</comment>
<keyword evidence="6 15" id="KW-0067">ATP-binding</keyword>
<dbReference type="SMART" id="SM00409">
    <property type="entry name" value="IG"/>
    <property type="match status" value="3"/>
</dbReference>
<evidence type="ECO:0000256" key="6">
    <source>
        <dbReference type="ARBA" id="ARBA00022840"/>
    </source>
</evidence>
<dbReference type="PROSITE" id="PS51257">
    <property type="entry name" value="PROKAR_LIPOPROTEIN"/>
    <property type="match status" value="1"/>
</dbReference>
<name>A0AAD9K981_9ANNE</name>
<dbReference type="SMART" id="SM00408">
    <property type="entry name" value="IGc2"/>
    <property type="match status" value="2"/>
</dbReference>
<dbReference type="Pfam" id="PF13927">
    <property type="entry name" value="Ig_3"/>
    <property type="match status" value="2"/>
</dbReference>
<keyword evidence="16" id="KW-0597">Phosphoprotein</keyword>
<evidence type="ECO:0000256" key="11">
    <source>
        <dbReference type="ARBA" id="ARBA00023170"/>
    </source>
</evidence>
<dbReference type="InterPro" id="IPR003599">
    <property type="entry name" value="Ig_sub"/>
</dbReference>
<dbReference type="GO" id="GO:0043235">
    <property type="term" value="C:receptor complex"/>
    <property type="evidence" value="ECO:0007669"/>
    <property type="project" value="TreeGrafter"/>
</dbReference>
<dbReference type="PROSITE" id="PS50011">
    <property type="entry name" value="PROTEIN_KINASE_DOM"/>
    <property type="match status" value="1"/>
</dbReference>
<dbReference type="AlphaFoldDB" id="A0AAD9K981"/>
<feature type="binding site" evidence="15">
    <location>
        <position position="895"/>
    </location>
    <ligand>
        <name>ATP</name>
        <dbReference type="ChEBI" id="CHEBI:30616"/>
    </ligand>
</feature>
<dbReference type="SUPFAM" id="SSF48726">
    <property type="entry name" value="Immunoglobulin"/>
    <property type="match status" value="2"/>
</dbReference>
<evidence type="ECO:0000256" key="4">
    <source>
        <dbReference type="ARBA" id="ARBA00022741"/>
    </source>
</evidence>
<organism evidence="22 23">
    <name type="scientific">Paralvinella palmiformis</name>
    <dbReference type="NCBI Taxonomy" id="53620"/>
    <lineage>
        <taxon>Eukaryota</taxon>
        <taxon>Metazoa</taxon>
        <taxon>Spiralia</taxon>
        <taxon>Lophotrochozoa</taxon>
        <taxon>Annelida</taxon>
        <taxon>Polychaeta</taxon>
        <taxon>Sedentaria</taxon>
        <taxon>Canalipalpata</taxon>
        <taxon>Terebellida</taxon>
        <taxon>Terebelliformia</taxon>
        <taxon>Alvinellidae</taxon>
        <taxon>Paralvinella</taxon>
    </lineage>
</organism>
<feature type="compositionally biased region" description="Acidic residues" evidence="17">
    <location>
        <begin position="728"/>
        <end position="744"/>
    </location>
</feature>
<evidence type="ECO:0000313" key="23">
    <source>
        <dbReference type="Proteomes" id="UP001208570"/>
    </source>
</evidence>
<dbReference type="GO" id="GO:0016477">
    <property type="term" value="P:cell migration"/>
    <property type="evidence" value="ECO:0007669"/>
    <property type="project" value="TreeGrafter"/>
</dbReference>
<evidence type="ECO:0000256" key="9">
    <source>
        <dbReference type="ARBA" id="ARBA00023137"/>
    </source>
</evidence>
<dbReference type="Pfam" id="PF07714">
    <property type="entry name" value="PK_Tyr_Ser-Thr"/>
    <property type="match status" value="1"/>
</dbReference>
<sequence length="1175" mass="133366">MRIDLYLVLIVCLTTGSCHTDKKIVNISLTYNSANSARIQWQLADNNTPWCLTEIQLILNGSRCGDGKSLLIQNKTETNDLYLYDPHLTCTETMPNTHLIGDGGGRLFDLIEGVPTAQWIERSAADLQTMGSNLAYTCVCRMFCLLIGPYDQGLTCCIRIKTDEAHWNDWFSVYTPSGRKVPPLLTRQLEDPDLTKNSYTATAASTGSPQPRWHWVINKKQFNLTQTLPRQFGSYSRITDTHQLIISGFDTIVDRELKIYYEAKNKYGAVRSKSVVITRPCRYRRDYEHSWPPMTHSWHYCGSSSCAQLGSLGVKHCPKITDFSKRNFLVEEGKKLVFTYMMKEDSGCYVCQSENSILMEILKSTVTLLTQQRSQTLPYQAEWRNGYTYRLSQERLNASTAIARESGSQLIHFCLEYSPKLVHRYPNTDIITVVLGTTLRLECAFQANPVAQVTWYHNNTVILNTDLRRTIQQYGNILIILNVLHSDEGMYKCIGSSTTPDSQDQGLFRIHVDVKPQIVSLDSQSGFIGDNVTLLCNTAYNSHIHWFKNMDEELAGSSHNYSVSEDKKMLTLYNIEPSDTGTYTCKASNRHGTDIRHGTLVVLEPVKVSVIEAIVHQDLNTTVFDLNCDVRADVNQDLDITWSLDPNTCPEHLIDTEIYMSNMKVVIDTDRYIFIDSCIVYCYAKVEDMTSCRKAKLDLLGGVIEERDCSELVIPLTTTDIYSNITSDNDDNDDDGGDDDDDDDDDDDSVIIYFPCNTQITCYIPDNHYVIIGVSLVAALLIGGSVIVVFQYQRQRKTSRNGPRLADYGSGGLLLGPVQYLREDRLRMGFVNNSLYTTSIVGENLKNQLREVEIPRKNLTLGEMIGRGQFGRVYKGTLEDKPYMNTNGTLVVAIKTLKYKADENDMVELFLREALMMKGFDHPHVLRLIGITMDTDLSPLVVLPFMDRGDLRTYISSPDLDFRVIELLKMGVQVANGMAYLSGKRFVHRDLAARNCMVDKQGVVKVADFGLSRDLYSQEYYRTEDGKNPLPIRWMAIESLDKKIFTTKSDVWSFGILLWELVTRGATPYPGIENWALAQHIQQGGRMKQPLYCPNSVYEIMLECWNKLPKLRPTFEVLQARLEAITATCDGDDLHNDQPKSKLERRSTLDMDIRTTKVTKCRVAKDRDLSVLDES</sequence>
<feature type="transmembrane region" description="Helical" evidence="18">
    <location>
        <begin position="769"/>
        <end position="790"/>
    </location>
</feature>
<dbReference type="PANTHER" id="PTHR24416:SF564">
    <property type="entry name" value="MACROPHAGE-STIMULATING PROTEIN RECEPTOR"/>
    <property type="match status" value="1"/>
</dbReference>
<dbReference type="PROSITE" id="PS50835">
    <property type="entry name" value="IG_LIKE"/>
    <property type="match status" value="1"/>
</dbReference>
<evidence type="ECO:0000256" key="7">
    <source>
        <dbReference type="ARBA" id="ARBA00022989"/>
    </source>
</evidence>
<keyword evidence="10" id="KW-1015">Disulfide bond</keyword>
<dbReference type="PROSITE" id="PS00107">
    <property type="entry name" value="PROTEIN_KINASE_ATP"/>
    <property type="match status" value="1"/>
</dbReference>
<dbReference type="InterPro" id="IPR050122">
    <property type="entry name" value="RTK"/>
</dbReference>
<dbReference type="InterPro" id="IPR036179">
    <property type="entry name" value="Ig-like_dom_sf"/>
</dbReference>
<feature type="chain" id="PRO_5042015759" description="Tyrosine-protein kinase receptor" evidence="19">
    <location>
        <begin position="21"/>
        <end position="1175"/>
    </location>
</feature>
<evidence type="ECO:0000256" key="17">
    <source>
        <dbReference type="SAM" id="MobiDB-lite"/>
    </source>
</evidence>
<dbReference type="GO" id="GO:0005886">
    <property type="term" value="C:plasma membrane"/>
    <property type="evidence" value="ECO:0007669"/>
    <property type="project" value="TreeGrafter"/>
</dbReference>
<keyword evidence="13" id="KW-0393">Immunoglobulin domain</keyword>
<evidence type="ECO:0000259" key="20">
    <source>
        <dbReference type="PROSITE" id="PS50011"/>
    </source>
</evidence>
<evidence type="ECO:0000259" key="21">
    <source>
        <dbReference type="PROSITE" id="PS50835"/>
    </source>
</evidence>
<evidence type="ECO:0000256" key="8">
    <source>
        <dbReference type="ARBA" id="ARBA00023136"/>
    </source>
</evidence>
<protein>
    <recommendedName>
        <fullName evidence="16">Tyrosine-protein kinase receptor</fullName>
        <ecNumber evidence="16">2.7.10.1</ecNumber>
    </recommendedName>
</protein>
<keyword evidence="8 18" id="KW-0472">Membrane</keyword>
<dbReference type="Gene3D" id="1.10.510.10">
    <property type="entry name" value="Transferase(Phosphotransferase) domain 1"/>
    <property type="match status" value="1"/>
</dbReference>
<dbReference type="CDD" id="cd00192">
    <property type="entry name" value="PTKc"/>
    <property type="match status" value="1"/>
</dbReference>
<dbReference type="EMBL" id="JAODUP010000032">
    <property type="protein sequence ID" value="KAK2167022.1"/>
    <property type="molecule type" value="Genomic_DNA"/>
</dbReference>
<keyword evidence="12" id="KW-0325">Glycoprotein</keyword>
<dbReference type="PROSITE" id="PS00239">
    <property type="entry name" value="RECEPTOR_TYR_KIN_II"/>
    <property type="match status" value="1"/>
</dbReference>
<keyword evidence="2" id="KW-0808">Transferase</keyword>
<dbReference type="InterPro" id="IPR000719">
    <property type="entry name" value="Prot_kinase_dom"/>
</dbReference>
<evidence type="ECO:0000256" key="16">
    <source>
        <dbReference type="RuleBase" id="RU000312"/>
    </source>
</evidence>
<dbReference type="InterPro" id="IPR001245">
    <property type="entry name" value="Ser-Thr/Tyr_kinase_cat_dom"/>
</dbReference>
<evidence type="ECO:0000256" key="1">
    <source>
        <dbReference type="ARBA" id="ARBA00004167"/>
    </source>
</evidence>
<feature type="domain" description="Protein kinase" evidence="20">
    <location>
        <begin position="859"/>
        <end position="1125"/>
    </location>
</feature>
<accession>A0AAD9K981</accession>
<keyword evidence="7 18" id="KW-1133">Transmembrane helix</keyword>
<keyword evidence="9" id="KW-0829">Tyrosine-protein kinase</keyword>
<evidence type="ECO:0000256" key="13">
    <source>
        <dbReference type="ARBA" id="ARBA00023319"/>
    </source>
</evidence>
<dbReference type="InterPro" id="IPR002011">
    <property type="entry name" value="Tyr_kinase_rcpt_2_CS"/>
</dbReference>
<dbReference type="InterPro" id="IPR003598">
    <property type="entry name" value="Ig_sub2"/>
</dbReference>
<evidence type="ECO:0000256" key="19">
    <source>
        <dbReference type="SAM" id="SignalP"/>
    </source>
</evidence>
<keyword evidence="3 16" id="KW-0812">Transmembrane</keyword>
<comment type="similarity">
    <text evidence="16">Belongs to the protein kinase superfamily. Tyr protein kinase family. Insulin receptor subfamily.</text>
</comment>
<dbReference type="SUPFAM" id="SSF56112">
    <property type="entry name" value="Protein kinase-like (PK-like)"/>
    <property type="match status" value="1"/>
</dbReference>
<evidence type="ECO:0000256" key="3">
    <source>
        <dbReference type="ARBA" id="ARBA00022692"/>
    </source>
</evidence>
<evidence type="ECO:0000256" key="18">
    <source>
        <dbReference type="SAM" id="Phobius"/>
    </source>
</evidence>
<comment type="subcellular location">
    <subcellularLocation>
        <location evidence="1">Membrane</location>
        <topology evidence="1">Single-pass membrane protein</topology>
    </subcellularLocation>
</comment>
<evidence type="ECO:0000256" key="5">
    <source>
        <dbReference type="ARBA" id="ARBA00022777"/>
    </source>
</evidence>
<evidence type="ECO:0000256" key="2">
    <source>
        <dbReference type="ARBA" id="ARBA00022679"/>
    </source>
</evidence>
<dbReference type="PRINTS" id="PR00109">
    <property type="entry name" value="TYRKINASE"/>
</dbReference>
<dbReference type="FunFam" id="1.10.510.10:FF:000743">
    <property type="entry name" value="Predicted protein"/>
    <property type="match status" value="1"/>
</dbReference>
<dbReference type="Proteomes" id="UP001208570">
    <property type="component" value="Unassembled WGS sequence"/>
</dbReference>
<dbReference type="GO" id="GO:0005524">
    <property type="term" value="F:ATP binding"/>
    <property type="evidence" value="ECO:0007669"/>
    <property type="project" value="UniProtKB-UniRule"/>
</dbReference>
<keyword evidence="5" id="KW-0418">Kinase</keyword>
<dbReference type="EC" id="2.7.10.1" evidence="16"/>
<evidence type="ECO:0000256" key="10">
    <source>
        <dbReference type="ARBA" id="ARBA00023157"/>
    </source>
</evidence>
<keyword evidence="4 15" id="KW-0547">Nucleotide-binding</keyword>
<keyword evidence="19" id="KW-0732">Signal</keyword>
<dbReference type="InterPro" id="IPR011009">
    <property type="entry name" value="Kinase-like_dom_sf"/>
</dbReference>
<dbReference type="InterPro" id="IPR008266">
    <property type="entry name" value="Tyr_kinase_AS"/>
</dbReference>
<evidence type="ECO:0000256" key="12">
    <source>
        <dbReference type="ARBA" id="ARBA00023180"/>
    </source>
</evidence>